<gene>
    <name evidence="5" type="ORF">AS359_13800</name>
</gene>
<evidence type="ECO:0000313" key="5">
    <source>
        <dbReference type="EMBL" id="KUF39903.1"/>
    </source>
</evidence>
<proteinExistence type="predicted"/>
<dbReference type="SMART" id="SM00895">
    <property type="entry name" value="FCD"/>
    <property type="match status" value="1"/>
</dbReference>
<evidence type="ECO:0000256" key="1">
    <source>
        <dbReference type="ARBA" id="ARBA00023015"/>
    </source>
</evidence>
<organism evidence="5 6">
    <name type="scientific">Comamonas kerstersii</name>
    <dbReference type="NCBI Taxonomy" id="225992"/>
    <lineage>
        <taxon>Bacteria</taxon>
        <taxon>Pseudomonadati</taxon>
        <taxon>Pseudomonadota</taxon>
        <taxon>Betaproteobacteria</taxon>
        <taxon>Burkholderiales</taxon>
        <taxon>Comamonadaceae</taxon>
        <taxon>Comamonas</taxon>
    </lineage>
</organism>
<dbReference type="Pfam" id="PF07729">
    <property type="entry name" value="FCD"/>
    <property type="match status" value="1"/>
</dbReference>
<evidence type="ECO:0000256" key="3">
    <source>
        <dbReference type="ARBA" id="ARBA00023163"/>
    </source>
</evidence>
<dbReference type="InterPro" id="IPR036388">
    <property type="entry name" value="WH-like_DNA-bd_sf"/>
</dbReference>
<keyword evidence="6" id="KW-1185">Reference proteome</keyword>
<dbReference type="PANTHER" id="PTHR43537">
    <property type="entry name" value="TRANSCRIPTIONAL REGULATOR, GNTR FAMILY"/>
    <property type="match status" value="1"/>
</dbReference>
<feature type="domain" description="HTH gntR-type" evidence="4">
    <location>
        <begin position="15"/>
        <end position="82"/>
    </location>
</feature>
<evidence type="ECO:0000313" key="6">
    <source>
        <dbReference type="Proteomes" id="UP000053300"/>
    </source>
</evidence>
<dbReference type="PROSITE" id="PS50949">
    <property type="entry name" value="HTH_GNTR"/>
    <property type="match status" value="1"/>
</dbReference>
<keyword evidence="3" id="KW-0804">Transcription</keyword>
<dbReference type="InterPro" id="IPR011711">
    <property type="entry name" value="GntR_C"/>
</dbReference>
<dbReference type="EMBL" id="LPXH01000034">
    <property type="protein sequence ID" value="KUF39903.1"/>
    <property type="molecule type" value="Genomic_DNA"/>
</dbReference>
<evidence type="ECO:0000259" key="4">
    <source>
        <dbReference type="PROSITE" id="PS50949"/>
    </source>
</evidence>
<keyword evidence="1" id="KW-0805">Transcription regulation</keyword>
<comment type="caution">
    <text evidence="5">The sequence shown here is derived from an EMBL/GenBank/DDBJ whole genome shotgun (WGS) entry which is preliminary data.</text>
</comment>
<accession>A0A0W7YYG6</accession>
<dbReference type="GO" id="GO:0003700">
    <property type="term" value="F:DNA-binding transcription factor activity"/>
    <property type="evidence" value="ECO:0007669"/>
    <property type="project" value="InterPro"/>
</dbReference>
<dbReference type="InterPro" id="IPR008920">
    <property type="entry name" value="TF_FadR/GntR_C"/>
</dbReference>
<dbReference type="SMART" id="SM00345">
    <property type="entry name" value="HTH_GNTR"/>
    <property type="match status" value="1"/>
</dbReference>
<dbReference type="GO" id="GO:0003677">
    <property type="term" value="F:DNA binding"/>
    <property type="evidence" value="ECO:0007669"/>
    <property type="project" value="UniProtKB-KW"/>
</dbReference>
<protein>
    <submittedName>
        <fullName evidence="5">GntR family transcriptional regulator</fullName>
    </submittedName>
</protein>
<dbReference type="CDD" id="cd07377">
    <property type="entry name" value="WHTH_GntR"/>
    <property type="match status" value="1"/>
</dbReference>
<dbReference type="InterPro" id="IPR000524">
    <property type="entry name" value="Tscrpt_reg_HTH_GntR"/>
</dbReference>
<keyword evidence="2" id="KW-0238">DNA-binding</keyword>
<dbReference type="Gene3D" id="1.20.120.530">
    <property type="entry name" value="GntR ligand-binding domain-like"/>
    <property type="match status" value="1"/>
</dbReference>
<dbReference type="PRINTS" id="PR00035">
    <property type="entry name" value="HTHGNTR"/>
</dbReference>
<dbReference type="Pfam" id="PF00392">
    <property type="entry name" value="GntR"/>
    <property type="match status" value="1"/>
</dbReference>
<name>A0A0W7YYG6_9BURK</name>
<dbReference type="SUPFAM" id="SSF48008">
    <property type="entry name" value="GntR ligand-binding domain-like"/>
    <property type="match status" value="1"/>
</dbReference>
<evidence type="ECO:0000256" key="2">
    <source>
        <dbReference type="ARBA" id="ARBA00023125"/>
    </source>
</evidence>
<dbReference type="InterPro" id="IPR036390">
    <property type="entry name" value="WH_DNA-bd_sf"/>
</dbReference>
<dbReference type="PANTHER" id="PTHR43537:SF49">
    <property type="entry name" value="TRANSCRIPTIONAL REGULATORY PROTEIN"/>
    <property type="match status" value="1"/>
</dbReference>
<dbReference type="Proteomes" id="UP000053300">
    <property type="component" value="Unassembled WGS sequence"/>
</dbReference>
<dbReference type="AlphaFoldDB" id="A0A0W7YYG6"/>
<dbReference type="Gene3D" id="1.10.10.10">
    <property type="entry name" value="Winged helix-like DNA-binding domain superfamily/Winged helix DNA-binding domain"/>
    <property type="match status" value="1"/>
</dbReference>
<sequence>MRRKKATTEQTLNLQSLQERIRVALEEDIYRGALVPGQAIREQELCERFQASRTPVREALLLMSAKGLIRIQPRSGIYVSELDAREIIAIMEGLAELEAVLARLATQRITEALQAKLLTYLGETEQHAHTVNPEAYVQANAGFHDVIYQASGNDYIVEQTKNARLLTAPYRTHMFAKPERLLASHAEHELIAQAIMARDGEKAAQLMRAHILAGGQAFADAVLRASDLRRQVH</sequence>
<reference evidence="5 6" key="1">
    <citation type="submission" date="2015-12" db="EMBL/GenBank/DDBJ databases">
        <title>Complete genome sequence of a multi-drug resistant strain Acidovorax sp. 12322-1.</title>
        <authorList>
            <person name="Ming D."/>
            <person name="Wang M."/>
            <person name="Hu S."/>
            <person name="Zhou Y."/>
            <person name="Jiang T."/>
        </authorList>
    </citation>
    <scope>NUCLEOTIDE SEQUENCE [LARGE SCALE GENOMIC DNA]</scope>
    <source>
        <strain evidence="5 6">12322-1</strain>
    </source>
</reference>
<dbReference type="SUPFAM" id="SSF46785">
    <property type="entry name" value="Winged helix' DNA-binding domain"/>
    <property type="match status" value="1"/>
</dbReference>